<dbReference type="Gene3D" id="3.40.630.30">
    <property type="match status" value="1"/>
</dbReference>
<dbReference type="GO" id="GO:0005840">
    <property type="term" value="C:ribosome"/>
    <property type="evidence" value="ECO:0007669"/>
    <property type="project" value="UniProtKB-KW"/>
</dbReference>
<dbReference type="PROSITE" id="PS51186">
    <property type="entry name" value="GNAT"/>
    <property type="match status" value="1"/>
</dbReference>
<dbReference type="Proteomes" id="UP000199470">
    <property type="component" value="Unassembled WGS sequence"/>
</dbReference>
<feature type="domain" description="N-acetyltransferase" evidence="3">
    <location>
        <begin position="1"/>
        <end position="146"/>
    </location>
</feature>
<gene>
    <name evidence="4" type="ORF">SAMN02982985_00239</name>
</gene>
<keyword evidence="1" id="KW-0808">Transferase</keyword>
<evidence type="ECO:0000259" key="3">
    <source>
        <dbReference type="PROSITE" id="PS51186"/>
    </source>
</evidence>
<keyword evidence="4" id="KW-0689">Ribosomal protein</keyword>
<reference evidence="4 5" key="1">
    <citation type="submission" date="2016-10" db="EMBL/GenBank/DDBJ databases">
        <authorList>
            <person name="de Groot N.N."/>
        </authorList>
    </citation>
    <scope>NUCLEOTIDE SEQUENCE [LARGE SCALE GENOMIC DNA]</scope>
    <source>
        <strain evidence="4 5">ATCC 43154</strain>
    </source>
</reference>
<dbReference type="InterPro" id="IPR016181">
    <property type="entry name" value="Acyl_CoA_acyltransferase"/>
</dbReference>
<sequence length="149" mass="16728">MIHIATAQDITALLSIENASFAGDRISRRSFRHLLGHGNTLTLLDARVGAPRGYLMLLFRANSSVARLYTIATHPDFLGRGVAAALLRRAELAARERGCDRLRLEIRHDNQASLGLFHSRDYRIFGQYADYYEDGMHAHRLEKPLAGAR</sequence>
<keyword evidence="5" id="KW-1185">Reference proteome</keyword>
<keyword evidence="4" id="KW-0687">Ribonucleoprotein</keyword>
<evidence type="ECO:0000313" key="5">
    <source>
        <dbReference type="Proteomes" id="UP000199470"/>
    </source>
</evidence>
<evidence type="ECO:0000256" key="2">
    <source>
        <dbReference type="ARBA" id="ARBA00023315"/>
    </source>
</evidence>
<keyword evidence="2" id="KW-0012">Acyltransferase</keyword>
<name>A0A1I4HU81_9BURK</name>
<dbReference type="OrthoDB" id="27442at2"/>
<dbReference type="InterPro" id="IPR050680">
    <property type="entry name" value="YpeA/RimI_acetyltransf"/>
</dbReference>
<proteinExistence type="predicted"/>
<dbReference type="EMBL" id="FOTW01000004">
    <property type="protein sequence ID" value="SFL45735.1"/>
    <property type="molecule type" value="Genomic_DNA"/>
</dbReference>
<dbReference type="InterPro" id="IPR000182">
    <property type="entry name" value="GNAT_dom"/>
</dbReference>
<dbReference type="STRING" id="758825.SAMN02982985_00239"/>
<evidence type="ECO:0000256" key="1">
    <source>
        <dbReference type="ARBA" id="ARBA00022679"/>
    </source>
</evidence>
<dbReference type="Pfam" id="PF00583">
    <property type="entry name" value="Acetyltransf_1"/>
    <property type="match status" value="1"/>
</dbReference>
<dbReference type="RefSeq" id="WP_093382507.1">
    <property type="nucleotide sequence ID" value="NZ_FOTW01000004.1"/>
</dbReference>
<dbReference type="SUPFAM" id="SSF55729">
    <property type="entry name" value="Acyl-CoA N-acyltransferases (Nat)"/>
    <property type="match status" value="1"/>
</dbReference>
<dbReference type="PANTHER" id="PTHR43420">
    <property type="entry name" value="ACETYLTRANSFERASE"/>
    <property type="match status" value="1"/>
</dbReference>
<protein>
    <submittedName>
        <fullName evidence="4">Ribosomal protein S18 acetylase RimI</fullName>
    </submittedName>
</protein>
<organism evidence="4 5">
    <name type="scientific">Rugamonas rubra</name>
    <dbReference type="NCBI Taxonomy" id="758825"/>
    <lineage>
        <taxon>Bacteria</taxon>
        <taxon>Pseudomonadati</taxon>
        <taxon>Pseudomonadota</taxon>
        <taxon>Betaproteobacteria</taxon>
        <taxon>Burkholderiales</taxon>
        <taxon>Oxalobacteraceae</taxon>
        <taxon>Telluria group</taxon>
        <taxon>Rugamonas</taxon>
    </lineage>
</organism>
<dbReference type="AlphaFoldDB" id="A0A1I4HU81"/>
<dbReference type="PANTHER" id="PTHR43420:SF44">
    <property type="entry name" value="ACETYLTRANSFERASE YPEA"/>
    <property type="match status" value="1"/>
</dbReference>
<dbReference type="GO" id="GO:0016747">
    <property type="term" value="F:acyltransferase activity, transferring groups other than amino-acyl groups"/>
    <property type="evidence" value="ECO:0007669"/>
    <property type="project" value="InterPro"/>
</dbReference>
<accession>A0A1I4HU81</accession>
<evidence type="ECO:0000313" key="4">
    <source>
        <dbReference type="EMBL" id="SFL45735.1"/>
    </source>
</evidence>
<dbReference type="CDD" id="cd04301">
    <property type="entry name" value="NAT_SF"/>
    <property type="match status" value="1"/>
</dbReference>